<organism evidence="2 3">
    <name type="scientific">Boseongicola aestuarii</name>
    <dbReference type="NCBI Taxonomy" id="1470561"/>
    <lineage>
        <taxon>Bacteria</taxon>
        <taxon>Pseudomonadati</taxon>
        <taxon>Pseudomonadota</taxon>
        <taxon>Alphaproteobacteria</taxon>
        <taxon>Rhodobacterales</taxon>
        <taxon>Paracoccaceae</taxon>
        <taxon>Boseongicola</taxon>
    </lineage>
</organism>
<evidence type="ECO:0000313" key="3">
    <source>
        <dbReference type="Proteomes" id="UP000201838"/>
    </source>
</evidence>
<sequence length="33" mass="3480">MTGSRGAVVERIREEGRAALDASTMGSGTWKAQ</sequence>
<dbReference type="Proteomes" id="UP000201838">
    <property type="component" value="Unassembled WGS sequence"/>
</dbReference>
<accession>A0A238IZC5</accession>
<evidence type="ECO:0000313" key="2">
    <source>
        <dbReference type="EMBL" id="SMX23838.1"/>
    </source>
</evidence>
<feature type="compositionally biased region" description="Polar residues" evidence="1">
    <location>
        <begin position="24"/>
        <end position="33"/>
    </location>
</feature>
<keyword evidence="3" id="KW-1185">Reference proteome</keyword>
<reference evidence="2 3" key="1">
    <citation type="submission" date="2017-05" db="EMBL/GenBank/DDBJ databases">
        <authorList>
            <person name="Song R."/>
            <person name="Chenine A.L."/>
            <person name="Ruprecht R.M."/>
        </authorList>
    </citation>
    <scope>NUCLEOTIDE SEQUENCE [LARGE SCALE GENOMIC DNA]</scope>
    <source>
        <strain evidence="2 3">CECT 8489</strain>
    </source>
</reference>
<name>A0A238IZC5_9RHOB</name>
<gene>
    <name evidence="2" type="ORF">BOA8489_01951</name>
</gene>
<feature type="region of interest" description="Disordered" evidence="1">
    <location>
        <begin position="14"/>
        <end position="33"/>
    </location>
</feature>
<dbReference type="EMBL" id="FXXQ01000006">
    <property type="protein sequence ID" value="SMX23838.1"/>
    <property type="molecule type" value="Genomic_DNA"/>
</dbReference>
<evidence type="ECO:0000256" key="1">
    <source>
        <dbReference type="SAM" id="MobiDB-lite"/>
    </source>
</evidence>
<proteinExistence type="predicted"/>
<dbReference type="AlphaFoldDB" id="A0A238IZC5"/>
<protein>
    <submittedName>
        <fullName evidence="2">Uncharacterized protein</fullName>
    </submittedName>
</protein>